<protein>
    <submittedName>
        <fullName evidence="4">ABC transporter atpase</fullName>
    </submittedName>
</protein>
<dbReference type="Gene3D" id="3.40.50.300">
    <property type="entry name" value="P-loop containing nucleotide triphosphate hydrolases"/>
    <property type="match status" value="1"/>
</dbReference>
<organism evidence="4 5">
    <name type="scientific">Thermoanaerobacterium thermosaccharolyticum</name>
    <name type="common">Clostridium thermosaccharolyticum</name>
    <dbReference type="NCBI Taxonomy" id="1517"/>
    <lineage>
        <taxon>Bacteria</taxon>
        <taxon>Bacillati</taxon>
        <taxon>Bacillota</taxon>
        <taxon>Clostridia</taxon>
        <taxon>Thermoanaerobacterales</taxon>
        <taxon>Thermoanaerobacteraceae</taxon>
        <taxon>Thermoanaerobacterium</taxon>
    </lineage>
</organism>
<dbReference type="EMBL" id="CP016893">
    <property type="protein sequence ID" value="AST57774.1"/>
    <property type="molecule type" value="Genomic_DNA"/>
</dbReference>
<dbReference type="InterPro" id="IPR003593">
    <property type="entry name" value="AAA+_ATPase"/>
</dbReference>
<name>A0A223HZN6_THETR</name>
<dbReference type="Proteomes" id="UP000214975">
    <property type="component" value="Chromosome"/>
</dbReference>
<dbReference type="InterPro" id="IPR017871">
    <property type="entry name" value="ABC_transporter-like_CS"/>
</dbReference>
<dbReference type="GO" id="GO:0005524">
    <property type="term" value="F:ATP binding"/>
    <property type="evidence" value="ECO:0007669"/>
    <property type="project" value="UniProtKB-KW"/>
</dbReference>
<keyword evidence="2" id="KW-0067">ATP-binding</keyword>
<evidence type="ECO:0000313" key="5">
    <source>
        <dbReference type="Proteomes" id="UP000214975"/>
    </source>
</evidence>
<dbReference type="CDD" id="cd03230">
    <property type="entry name" value="ABC_DR_subfamily_A"/>
    <property type="match status" value="1"/>
</dbReference>
<dbReference type="PANTHER" id="PTHR43038">
    <property type="entry name" value="ATP-BINDING CASSETTE, SUB-FAMILY H, MEMBER 1"/>
    <property type="match status" value="1"/>
</dbReference>
<proteinExistence type="predicted"/>
<dbReference type="PANTHER" id="PTHR43038:SF3">
    <property type="entry name" value="ABC TRANSPORTER G FAMILY MEMBER 20 ISOFORM X1"/>
    <property type="match status" value="1"/>
</dbReference>
<dbReference type="RefSeq" id="WP_094397399.1">
    <property type="nucleotide sequence ID" value="NZ_CP016893.1"/>
</dbReference>
<dbReference type="SUPFAM" id="SSF52540">
    <property type="entry name" value="P-loop containing nucleoside triphosphate hydrolases"/>
    <property type="match status" value="1"/>
</dbReference>
<evidence type="ECO:0000259" key="3">
    <source>
        <dbReference type="PROSITE" id="PS50893"/>
    </source>
</evidence>
<dbReference type="GO" id="GO:0016887">
    <property type="term" value="F:ATP hydrolysis activity"/>
    <property type="evidence" value="ECO:0007669"/>
    <property type="project" value="InterPro"/>
</dbReference>
<keyword evidence="1" id="KW-0547">Nucleotide-binding</keyword>
<evidence type="ECO:0000313" key="4">
    <source>
        <dbReference type="EMBL" id="AST57774.1"/>
    </source>
</evidence>
<sequence>MDYVIELKDLTKRFGSITAVDKLSIKVPSGKIFGLLGPNGSGKSTTIRMICGIIRPTSGHGTVLGFDIVKESEKIKKSIGYMSQKFSLYEDLTVKENMDFYSSIYGLDKKERIEREKIIIDMMELHDRENQIVGTLSGGWKQRLALGCALLHNPKFVILDEPTSGVDPVSRRLFWNTIKKLTSEGLSVLVTTHYMEEAQESDFVAFMFNGHLLTFGTPSEIVRENNSNNLEDVFIKYVNEHGGMDKL</sequence>
<dbReference type="InterPro" id="IPR003439">
    <property type="entry name" value="ABC_transporter-like_ATP-bd"/>
</dbReference>
<dbReference type="AlphaFoldDB" id="A0A223HZN6"/>
<evidence type="ECO:0000256" key="1">
    <source>
        <dbReference type="ARBA" id="ARBA00022741"/>
    </source>
</evidence>
<dbReference type="InterPro" id="IPR027417">
    <property type="entry name" value="P-loop_NTPase"/>
</dbReference>
<evidence type="ECO:0000256" key="2">
    <source>
        <dbReference type="ARBA" id="ARBA00022840"/>
    </source>
</evidence>
<dbReference type="PROSITE" id="PS00211">
    <property type="entry name" value="ABC_TRANSPORTER_1"/>
    <property type="match status" value="1"/>
</dbReference>
<feature type="domain" description="ABC transporter" evidence="3">
    <location>
        <begin position="5"/>
        <end position="234"/>
    </location>
</feature>
<dbReference type="PROSITE" id="PS50893">
    <property type="entry name" value="ABC_TRANSPORTER_2"/>
    <property type="match status" value="1"/>
</dbReference>
<reference evidence="4 5" key="1">
    <citation type="submission" date="2016-08" db="EMBL/GenBank/DDBJ databases">
        <title>A novel genetic cassette of butanologenic Thermoanaerobacterium thermosaccharolyticum that directly convert cellulose to butanol.</title>
        <authorList>
            <person name="Li T."/>
            <person name="He J."/>
        </authorList>
    </citation>
    <scope>NUCLEOTIDE SEQUENCE [LARGE SCALE GENOMIC DNA]</scope>
    <source>
        <strain evidence="4 5">TG57</strain>
    </source>
</reference>
<gene>
    <name evidence="4" type="ORF">Thert_01782</name>
</gene>
<dbReference type="SMART" id="SM00382">
    <property type="entry name" value="AAA"/>
    <property type="match status" value="1"/>
</dbReference>
<accession>A0A223HZN6</accession>
<dbReference type="Pfam" id="PF00005">
    <property type="entry name" value="ABC_tran"/>
    <property type="match status" value="1"/>
</dbReference>